<keyword evidence="1" id="KW-0812">Transmembrane</keyword>
<feature type="transmembrane region" description="Helical" evidence="1">
    <location>
        <begin position="63"/>
        <end position="83"/>
    </location>
</feature>
<dbReference type="EMBL" id="JAEOAH010000003">
    <property type="protein sequence ID" value="MBK3493825.1"/>
    <property type="molecule type" value="Genomic_DNA"/>
</dbReference>
<evidence type="ECO:0000256" key="1">
    <source>
        <dbReference type="SAM" id="Phobius"/>
    </source>
</evidence>
<accession>A0ABS1H331</accession>
<evidence type="ECO:0000313" key="2">
    <source>
        <dbReference type="EMBL" id="MBK3493825.1"/>
    </source>
</evidence>
<dbReference type="RefSeq" id="WP_200747848.1">
    <property type="nucleotide sequence ID" value="NZ_JAEOAH010000003.1"/>
</dbReference>
<gene>
    <name evidence="2" type="ORF">JFL43_02910</name>
</gene>
<organism evidence="2 3">
    <name type="scientific">Viridibacillus soli</name>
    <dbReference type="NCBI Taxonomy" id="2798301"/>
    <lineage>
        <taxon>Bacteria</taxon>
        <taxon>Bacillati</taxon>
        <taxon>Bacillota</taxon>
        <taxon>Bacilli</taxon>
        <taxon>Bacillales</taxon>
        <taxon>Caryophanaceae</taxon>
        <taxon>Viridibacillus</taxon>
    </lineage>
</organism>
<keyword evidence="1" id="KW-1133">Transmembrane helix</keyword>
<keyword evidence="1" id="KW-0472">Membrane</keyword>
<dbReference type="Proteomes" id="UP000618943">
    <property type="component" value="Unassembled WGS sequence"/>
</dbReference>
<feature type="transmembrane region" description="Helical" evidence="1">
    <location>
        <begin position="33"/>
        <end position="51"/>
    </location>
</feature>
<evidence type="ECO:0000313" key="3">
    <source>
        <dbReference type="Proteomes" id="UP000618943"/>
    </source>
</evidence>
<keyword evidence="3" id="KW-1185">Reference proteome</keyword>
<reference evidence="2 3" key="1">
    <citation type="submission" date="2020-12" db="EMBL/GenBank/DDBJ databases">
        <title>YIM B01967 draft genome.</title>
        <authorList>
            <person name="Yan X."/>
        </authorList>
    </citation>
    <scope>NUCLEOTIDE SEQUENCE [LARGE SCALE GENOMIC DNA]</scope>
    <source>
        <strain evidence="2 3">YIM B01967</strain>
    </source>
</reference>
<feature type="transmembrane region" description="Helical" evidence="1">
    <location>
        <begin position="89"/>
        <end position="107"/>
    </location>
</feature>
<name>A0ABS1H331_9BACL</name>
<comment type="caution">
    <text evidence="2">The sequence shown here is derived from an EMBL/GenBank/DDBJ whole genome shotgun (WGS) entry which is preliminary data.</text>
</comment>
<protein>
    <submittedName>
        <fullName evidence="2">Uncharacterized protein</fullName>
    </submittedName>
</protein>
<proteinExistence type="predicted"/>
<feature type="transmembrane region" description="Helical" evidence="1">
    <location>
        <begin position="9"/>
        <end position="27"/>
    </location>
</feature>
<sequence>MSDFFSKYTPYVVLLIFIFELIYFGIPDYIKPVFIYEYLILIGLGYLLGTLHHFFNPSKKTDTLLRVGIIISSLALLITSIFYKATLSVIFSAIMFVAVSFSLYLEIKPNKKKD</sequence>